<comment type="caution">
    <text evidence="2">The sequence shown here is derived from an EMBL/GenBank/DDBJ whole genome shotgun (WGS) entry which is preliminary data.</text>
</comment>
<evidence type="ECO:0000313" key="3">
    <source>
        <dbReference type="Proteomes" id="UP000297703"/>
    </source>
</evidence>
<accession>A0A4D9DJE5</accession>
<evidence type="ECO:0000256" key="1">
    <source>
        <dbReference type="SAM" id="Coils"/>
    </source>
</evidence>
<organism evidence="2 3">
    <name type="scientific">Platysternon megacephalum</name>
    <name type="common">big-headed turtle</name>
    <dbReference type="NCBI Taxonomy" id="55544"/>
    <lineage>
        <taxon>Eukaryota</taxon>
        <taxon>Metazoa</taxon>
        <taxon>Chordata</taxon>
        <taxon>Craniata</taxon>
        <taxon>Vertebrata</taxon>
        <taxon>Euteleostomi</taxon>
        <taxon>Archelosauria</taxon>
        <taxon>Testudinata</taxon>
        <taxon>Testudines</taxon>
        <taxon>Cryptodira</taxon>
        <taxon>Durocryptodira</taxon>
        <taxon>Testudinoidea</taxon>
        <taxon>Platysternidae</taxon>
        <taxon>Platysternon</taxon>
    </lineage>
</organism>
<keyword evidence="1" id="KW-0175">Coiled coil</keyword>
<proteinExistence type="predicted"/>
<sequence>MAEEGVIRELLTRLPIQPYLPLFSPSRTTLPQMEKIKSLQVANANLRYMNLRLKEENEVFKSTEEILLRDNDKIKQRIIQLTELQESLQDEIYILEEQLCACTCREGKREENIEPFRT</sequence>
<gene>
    <name evidence="2" type="ORF">DR999_PMT20766</name>
</gene>
<dbReference type="EMBL" id="QXTE01000498">
    <property type="protein sequence ID" value="TFJ97390.1"/>
    <property type="molecule type" value="Genomic_DNA"/>
</dbReference>
<reference evidence="2 3" key="1">
    <citation type="submission" date="2019-04" db="EMBL/GenBank/DDBJ databases">
        <title>Draft genome of the big-headed turtle Platysternon megacephalum.</title>
        <authorList>
            <person name="Gong S."/>
        </authorList>
    </citation>
    <scope>NUCLEOTIDE SEQUENCE [LARGE SCALE GENOMIC DNA]</scope>
    <source>
        <strain evidence="2">DO16091913</strain>
        <tissue evidence="2">Muscle</tissue>
    </source>
</reference>
<name>A0A4D9DJE5_9SAUR</name>
<dbReference type="Proteomes" id="UP000297703">
    <property type="component" value="Unassembled WGS sequence"/>
</dbReference>
<reference evidence="2 3" key="2">
    <citation type="submission" date="2019-04" db="EMBL/GenBank/DDBJ databases">
        <title>The genome sequence of big-headed turtle.</title>
        <authorList>
            <person name="Gong S."/>
        </authorList>
    </citation>
    <scope>NUCLEOTIDE SEQUENCE [LARGE SCALE GENOMIC DNA]</scope>
    <source>
        <strain evidence="2">DO16091913</strain>
        <tissue evidence="2">Muscle</tissue>
    </source>
</reference>
<protein>
    <submittedName>
        <fullName evidence="2">E3 ubiquitin-protein ligase RNF5</fullName>
    </submittedName>
</protein>
<feature type="coiled-coil region" evidence="1">
    <location>
        <begin position="71"/>
        <end position="98"/>
    </location>
</feature>
<keyword evidence="3" id="KW-1185">Reference proteome</keyword>
<dbReference type="OrthoDB" id="9428833at2759"/>
<evidence type="ECO:0000313" key="2">
    <source>
        <dbReference type="EMBL" id="TFJ97390.1"/>
    </source>
</evidence>
<dbReference type="AlphaFoldDB" id="A0A4D9DJE5"/>